<protein>
    <submittedName>
        <fullName evidence="1">Uncharacterized protein</fullName>
    </submittedName>
</protein>
<sequence>MRRGTNPVLTFELPEAITISALYITFQQNRQTVLEKDLTAVTYDKENGIITLPLSQEDTLLFSELEPVWVQLRLRDNLDNAIASEPMRVNVGEIFKDGVI</sequence>
<evidence type="ECO:0000313" key="1">
    <source>
        <dbReference type="EMBL" id="RAW66441.1"/>
    </source>
</evidence>
<proteinExistence type="predicted"/>
<accession>A0A329UV69</accession>
<dbReference type="AlphaFoldDB" id="A0A329UV69"/>
<name>A0A329UV69_9FIRM</name>
<comment type="caution">
    <text evidence="1">The sequence shown here is derived from an EMBL/GenBank/DDBJ whole genome shotgun (WGS) entry which is preliminary data.</text>
</comment>
<dbReference type="EMBL" id="PRLF01000003">
    <property type="protein sequence ID" value="RAW66441.1"/>
    <property type="molecule type" value="Genomic_DNA"/>
</dbReference>
<gene>
    <name evidence="1" type="ORF">C4N21_03805</name>
</gene>
<reference evidence="1 2" key="1">
    <citation type="submission" date="2018-02" db="EMBL/GenBank/DDBJ databases">
        <title>Complete genome sequencing of Faecalibacterium prausnitzii strains isolated from the human gut.</title>
        <authorList>
            <person name="Fitzgerald B.C."/>
            <person name="Shkoporov A.N."/>
            <person name="Ross P.R."/>
            <person name="Hill C."/>
        </authorList>
    </citation>
    <scope>NUCLEOTIDE SEQUENCE [LARGE SCALE GENOMIC DNA]</scope>
    <source>
        <strain evidence="1 2">APC924/119</strain>
    </source>
</reference>
<dbReference type="RefSeq" id="WP_112121043.1">
    <property type="nucleotide sequence ID" value="NZ_PRLF01000003.1"/>
</dbReference>
<dbReference type="Proteomes" id="UP000250550">
    <property type="component" value="Unassembled WGS sequence"/>
</dbReference>
<evidence type="ECO:0000313" key="2">
    <source>
        <dbReference type="Proteomes" id="UP000250550"/>
    </source>
</evidence>
<organism evidence="1 2">
    <name type="scientific">Faecalibacterium prausnitzii</name>
    <dbReference type="NCBI Taxonomy" id="853"/>
    <lineage>
        <taxon>Bacteria</taxon>
        <taxon>Bacillati</taxon>
        <taxon>Bacillota</taxon>
        <taxon>Clostridia</taxon>
        <taxon>Eubacteriales</taxon>
        <taxon>Oscillospiraceae</taxon>
        <taxon>Faecalibacterium</taxon>
    </lineage>
</organism>